<evidence type="ECO:0000313" key="2">
    <source>
        <dbReference type="EMBL" id="MXR00221.1"/>
    </source>
</evidence>
<evidence type="ECO:0000256" key="1">
    <source>
        <dbReference type="SAM" id="MobiDB-lite"/>
    </source>
</evidence>
<reference evidence="2" key="1">
    <citation type="submission" date="2019-10" db="EMBL/GenBank/DDBJ databases">
        <title>The sequence and de novo assembly of the wild yak genome.</title>
        <authorList>
            <person name="Liu Y."/>
        </authorList>
    </citation>
    <scope>NUCLEOTIDE SEQUENCE [LARGE SCALE GENOMIC DNA]</scope>
    <source>
        <strain evidence="2">WY2019</strain>
    </source>
</reference>
<dbReference type="Proteomes" id="UP000322234">
    <property type="component" value="Unassembled WGS sequence"/>
</dbReference>
<dbReference type="AlphaFoldDB" id="A0A6B0SE96"/>
<keyword evidence="3" id="KW-1185">Reference proteome</keyword>
<dbReference type="EMBL" id="VBQZ03025963">
    <property type="protein sequence ID" value="MXR00221.1"/>
    <property type="molecule type" value="Genomic_DNA"/>
</dbReference>
<sequence length="107" mass="11396">MKECKLAHVNEFVGTTPPAFYHSFLLQTLAKPARCGSQPALEMSTARSRPRRRGPAGEDPGCWCPSGGRSLSAHRAQSGPGRTDGARQTDNQADGTARMREAGGSVQ</sequence>
<organism evidence="2 3">
    <name type="scientific">Bos mutus</name>
    <name type="common">wild yak</name>
    <dbReference type="NCBI Taxonomy" id="72004"/>
    <lineage>
        <taxon>Eukaryota</taxon>
        <taxon>Metazoa</taxon>
        <taxon>Chordata</taxon>
        <taxon>Craniata</taxon>
        <taxon>Vertebrata</taxon>
        <taxon>Euteleostomi</taxon>
        <taxon>Mammalia</taxon>
        <taxon>Eutheria</taxon>
        <taxon>Laurasiatheria</taxon>
        <taxon>Artiodactyla</taxon>
        <taxon>Ruminantia</taxon>
        <taxon>Pecora</taxon>
        <taxon>Bovidae</taxon>
        <taxon>Bovinae</taxon>
        <taxon>Bos</taxon>
    </lineage>
</organism>
<feature type="region of interest" description="Disordered" evidence="1">
    <location>
        <begin position="34"/>
        <end position="107"/>
    </location>
</feature>
<protein>
    <submittedName>
        <fullName evidence="2">Uncharacterized protein</fullName>
    </submittedName>
</protein>
<accession>A0A6B0SE96</accession>
<name>A0A6B0SE96_9CETA</name>
<gene>
    <name evidence="2" type="ORF">E5288_WYG018432</name>
</gene>
<comment type="caution">
    <text evidence="2">The sequence shown here is derived from an EMBL/GenBank/DDBJ whole genome shotgun (WGS) entry which is preliminary data.</text>
</comment>
<proteinExistence type="predicted"/>
<evidence type="ECO:0000313" key="3">
    <source>
        <dbReference type="Proteomes" id="UP000322234"/>
    </source>
</evidence>